<dbReference type="InterPro" id="IPR042100">
    <property type="entry name" value="Bug_dom1"/>
</dbReference>
<dbReference type="PIRSF" id="PIRSF017082">
    <property type="entry name" value="YflP"/>
    <property type="match status" value="1"/>
</dbReference>
<dbReference type="CDD" id="cd07012">
    <property type="entry name" value="PBP2_Bug_TTT"/>
    <property type="match status" value="1"/>
</dbReference>
<comment type="caution">
    <text evidence="3">The sequence shown here is derived from an EMBL/GenBank/DDBJ whole genome shotgun (WGS) entry which is preliminary data.</text>
</comment>
<dbReference type="Proteomes" id="UP000823823">
    <property type="component" value="Unassembled WGS sequence"/>
</dbReference>
<dbReference type="PANTHER" id="PTHR42928">
    <property type="entry name" value="TRICARBOXYLATE-BINDING PROTEIN"/>
    <property type="match status" value="1"/>
</dbReference>
<dbReference type="Pfam" id="PF03401">
    <property type="entry name" value="TctC"/>
    <property type="match status" value="1"/>
</dbReference>
<dbReference type="Gene3D" id="3.40.190.10">
    <property type="entry name" value="Periplasmic binding protein-like II"/>
    <property type="match status" value="1"/>
</dbReference>
<comment type="similarity">
    <text evidence="1">Belongs to the UPF0065 (bug) family.</text>
</comment>
<evidence type="ECO:0000313" key="4">
    <source>
        <dbReference type="Proteomes" id="UP000823823"/>
    </source>
</evidence>
<protein>
    <submittedName>
        <fullName evidence="3">Tripartite tricarboxylate transporter substrate binding protein</fullName>
    </submittedName>
</protein>
<dbReference type="EMBL" id="DWZH01000083">
    <property type="protein sequence ID" value="HJB10944.1"/>
    <property type="molecule type" value="Genomic_DNA"/>
</dbReference>
<feature type="chain" id="PRO_5038496644" evidence="2">
    <location>
        <begin position="25"/>
        <end position="324"/>
    </location>
</feature>
<dbReference type="PANTHER" id="PTHR42928:SF1">
    <property type="entry name" value="BLR4371 PROTEIN"/>
    <property type="match status" value="1"/>
</dbReference>
<keyword evidence="2" id="KW-0732">Signal</keyword>
<dbReference type="SUPFAM" id="SSF53850">
    <property type="entry name" value="Periplasmic binding protein-like II"/>
    <property type="match status" value="1"/>
</dbReference>
<evidence type="ECO:0000256" key="1">
    <source>
        <dbReference type="ARBA" id="ARBA00006987"/>
    </source>
</evidence>
<dbReference type="AlphaFoldDB" id="A0A9D2LE50"/>
<accession>A0A9D2LE50</accession>
<sequence>MRSRARCIAAMATGALLLAGCTQGGQGQGEDIEENGEYHPSGTVKMVVAMAPGGGSDRAMRVMSEAINENAEGYNTVVENREGGGGAVGWSYFYGLDGEPGNLVKAESAINTLPLQEGVEVPWTYEDFTPIALFGEDSRMIVAPADSDLNTCADLASTTDLAIGNSGTYGADGMAIHHLEQAGMQANKVPYGSTGEVMTALLGDQIEAAPASAASAKPYVESGDLKALCTFSEERFDDDVLGNVETAEEQGIDGTVVLWRGVLAPPNISEAAQEFWIQEFQKATETDVYHEYIEDDLLIEKQLYGDEFAAYLDEHDAEIREYFQ</sequence>
<reference evidence="3" key="1">
    <citation type="journal article" date="2021" name="PeerJ">
        <title>Extensive microbial diversity within the chicken gut microbiome revealed by metagenomics and culture.</title>
        <authorList>
            <person name="Gilroy R."/>
            <person name="Ravi A."/>
            <person name="Getino M."/>
            <person name="Pursley I."/>
            <person name="Horton D.L."/>
            <person name="Alikhan N.F."/>
            <person name="Baker D."/>
            <person name="Gharbi K."/>
            <person name="Hall N."/>
            <person name="Watson M."/>
            <person name="Adriaenssens E.M."/>
            <person name="Foster-Nyarko E."/>
            <person name="Jarju S."/>
            <person name="Secka A."/>
            <person name="Antonio M."/>
            <person name="Oren A."/>
            <person name="Chaudhuri R.R."/>
            <person name="La Ragione R."/>
            <person name="Hildebrand F."/>
            <person name="Pallen M.J."/>
        </authorList>
    </citation>
    <scope>NUCLEOTIDE SEQUENCE</scope>
    <source>
        <strain evidence="3">ChiHjej13B12-24818</strain>
    </source>
</reference>
<dbReference type="PROSITE" id="PS51257">
    <property type="entry name" value="PROKAR_LIPOPROTEIN"/>
    <property type="match status" value="1"/>
</dbReference>
<evidence type="ECO:0000256" key="2">
    <source>
        <dbReference type="SAM" id="SignalP"/>
    </source>
</evidence>
<dbReference type="InterPro" id="IPR005064">
    <property type="entry name" value="BUG"/>
</dbReference>
<organism evidence="3 4">
    <name type="scientific">Candidatus Brachybacterium merdavium</name>
    <dbReference type="NCBI Taxonomy" id="2838513"/>
    <lineage>
        <taxon>Bacteria</taxon>
        <taxon>Bacillati</taxon>
        <taxon>Actinomycetota</taxon>
        <taxon>Actinomycetes</taxon>
        <taxon>Micrococcales</taxon>
        <taxon>Dermabacteraceae</taxon>
        <taxon>Brachybacterium</taxon>
    </lineage>
</organism>
<feature type="signal peptide" evidence="2">
    <location>
        <begin position="1"/>
        <end position="24"/>
    </location>
</feature>
<reference evidence="3" key="2">
    <citation type="submission" date="2021-04" db="EMBL/GenBank/DDBJ databases">
        <authorList>
            <person name="Gilroy R."/>
        </authorList>
    </citation>
    <scope>NUCLEOTIDE SEQUENCE</scope>
    <source>
        <strain evidence="3">ChiHjej13B12-24818</strain>
    </source>
</reference>
<gene>
    <name evidence="3" type="ORF">H9786_10525</name>
</gene>
<proteinExistence type="inferred from homology"/>
<evidence type="ECO:0000313" key="3">
    <source>
        <dbReference type="EMBL" id="HJB10944.1"/>
    </source>
</evidence>
<name>A0A9D2LE50_9MICO</name>
<dbReference type="Gene3D" id="3.40.190.150">
    <property type="entry name" value="Bordetella uptake gene, domain 1"/>
    <property type="match status" value="1"/>
</dbReference>